<proteinExistence type="predicted"/>
<keyword evidence="2" id="KW-1133">Transmembrane helix</keyword>
<keyword evidence="5" id="KW-1185">Reference proteome</keyword>
<evidence type="ECO:0000256" key="2">
    <source>
        <dbReference type="SAM" id="Phobius"/>
    </source>
</evidence>
<feature type="transmembrane region" description="Helical" evidence="2">
    <location>
        <begin position="216"/>
        <end position="241"/>
    </location>
</feature>
<evidence type="ECO:0000313" key="5">
    <source>
        <dbReference type="Proteomes" id="UP000001306"/>
    </source>
</evidence>
<protein>
    <recommendedName>
        <fullName evidence="3">DUF8094 domain-containing protein</fullName>
    </recommendedName>
</protein>
<dbReference type="eggNOG" id="ENOG5030ATH">
    <property type="taxonomic scope" value="Bacteria"/>
</dbReference>
<name>Q6AEU6_LEIXX</name>
<dbReference type="KEGG" id="lxx:Lxx12550"/>
<organism evidence="4 5">
    <name type="scientific">Leifsonia xyli subsp. xyli (strain CTCB07)</name>
    <dbReference type="NCBI Taxonomy" id="281090"/>
    <lineage>
        <taxon>Bacteria</taxon>
        <taxon>Bacillati</taxon>
        <taxon>Actinomycetota</taxon>
        <taxon>Actinomycetes</taxon>
        <taxon>Micrococcales</taxon>
        <taxon>Microbacteriaceae</taxon>
        <taxon>Leifsonia</taxon>
    </lineage>
</organism>
<evidence type="ECO:0000259" key="3">
    <source>
        <dbReference type="Pfam" id="PF26366"/>
    </source>
</evidence>
<feature type="compositionally biased region" description="Low complexity" evidence="1">
    <location>
        <begin position="139"/>
        <end position="158"/>
    </location>
</feature>
<feature type="region of interest" description="Disordered" evidence="1">
    <location>
        <begin position="313"/>
        <end position="332"/>
    </location>
</feature>
<dbReference type="Proteomes" id="UP000001306">
    <property type="component" value="Chromosome"/>
</dbReference>
<dbReference type="Pfam" id="PF26366">
    <property type="entry name" value="DUF8094"/>
    <property type="match status" value="1"/>
</dbReference>
<evidence type="ECO:0000313" key="4">
    <source>
        <dbReference type="EMBL" id="AAT89099.1"/>
    </source>
</evidence>
<keyword evidence="2" id="KW-0472">Membrane</keyword>
<feature type="region of interest" description="Disordered" evidence="1">
    <location>
        <begin position="132"/>
        <end position="169"/>
    </location>
</feature>
<feature type="region of interest" description="Disordered" evidence="1">
    <location>
        <begin position="246"/>
        <end position="285"/>
    </location>
</feature>
<keyword evidence="2" id="KW-0812">Transmembrane</keyword>
<dbReference type="EMBL" id="AE016822">
    <property type="protein sequence ID" value="AAT89099.1"/>
    <property type="molecule type" value="Genomic_DNA"/>
</dbReference>
<dbReference type="HOGENOM" id="CLU_027794_0_0_11"/>
<feature type="domain" description="DUF8094" evidence="3">
    <location>
        <begin position="331"/>
        <end position="631"/>
    </location>
</feature>
<dbReference type="AlphaFoldDB" id="Q6AEU6"/>
<accession>Q6AEU6</accession>
<evidence type="ECO:0000256" key="1">
    <source>
        <dbReference type="SAM" id="MobiDB-lite"/>
    </source>
</evidence>
<dbReference type="InterPro" id="IPR058407">
    <property type="entry name" value="DUF8094"/>
</dbReference>
<feature type="transmembrane region" description="Helical" evidence="2">
    <location>
        <begin position="288"/>
        <end position="309"/>
    </location>
</feature>
<feature type="transmembrane region" description="Helical" evidence="2">
    <location>
        <begin position="21"/>
        <end position="42"/>
    </location>
</feature>
<dbReference type="STRING" id="281090.Lxx12550"/>
<gene>
    <name evidence="4" type="ordered locus">Lxx12550</name>
</gene>
<sequence>MLRYLSVTVPFPVRAHEEFCLRFVFAIVAFVIAAVMIAAGIAQRTIFVPPSQLTATATVSGDARYIVLNSAVLNAHPGQQTLSVSGAKDPASQVVAYGRTADVEVWLGDQKYVAIGYDTATGRLTTKTVTPAVAGAERSSPAPTPAGAASGSVASATPGPNPAGSDLWLEESDGANAQTTRMNLPPGMSVIVAADGAKPAPNKILVTWPVDTSTPWAFPLIIGGLVLLVIGIVLYLWALYAHRKSRGPRRKSGPKMPKLPKTPTYKPISSPPSFESSRGRRSNRRSRVVLPAALAGALALGAVGGGAFADTTDIPTPSATRTAKPVDQLPPAVTEPQLKRILSRISAVAAKADSTADLPLAKTRFAGPALQLRQANYTIRVKKADEPVPSAIPDGPIELALPQATDTWPRTVNAVVRMPAAADGKAQAPIALALVQETPRDNYLVQYAITLEPNVKVPNLAPASIGAAVVPPDSKLLKVSPDQVGAAYGDILLNGASSKWAESFDLADDKLLQQVGQAWKQQETAKLQKEAGNTSSLAWTSQQGKGPVISMATNDSGAIVWVDPEEVQLHRVLEAGAQVIAGPTVAALSGVTASNTAIQSTYGYQLAFSVPAAGSKEKIRLLGFAQGLISAAQVP</sequence>
<reference evidence="4 5" key="1">
    <citation type="journal article" date="2004" name="Mol. Plant Microbe Interact.">
        <title>The genome sequence of the Gram-positive sugarcane pathogen Leifsonia xyli subsp. xyli.</title>
        <authorList>
            <person name="Monteiro-Vitorello C.B."/>
            <person name="Camargo L.E.A."/>
            <person name="Van Sluys M.A."/>
            <person name="Kitajima J.P."/>
            <person name="Truffi D."/>
            <person name="do Amaral A.M."/>
            <person name="Harakava R."/>
            <person name="de Oliveira J.C.F."/>
            <person name="Wood D."/>
            <person name="de Oliveira M.C."/>
            <person name="Miyaki C.Y."/>
            <person name="Takita M.A."/>
            <person name="da Silva A.C.R."/>
            <person name="Furlan L.R."/>
            <person name="Carraro D.M."/>
            <person name="Camarotte G."/>
            <person name="Almeida N.F. Jr."/>
            <person name="Carrer H."/>
            <person name="Coutinho L.L."/>
            <person name="El-Dorry H.A."/>
            <person name="Ferro M.I.T."/>
            <person name="Gagliardi P.R."/>
            <person name="Giglioti E."/>
            <person name="Goldman M.H.S."/>
            <person name="Goldman G.H."/>
            <person name="Kimura E.T."/>
            <person name="Ferro E.S."/>
            <person name="Kuramae E.E."/>
            <person name="Lemos E.G.M."/>
            <person name="Lemos M.V.F."/>
            <person name="Mauro S.M.Z."/>
            <person name="Machado M.A."/>
            <person name="Marino C.L."/>
            <person name="Menck C.F."/>
            <person name="Nunes L.R."/>
            <person name="Oliveira R.C."/>
            <person name="Pereira G.G."/>
            <person name="Siqueira W."/>
            <person name="de Souza A.A."/>
            <person name="Tsai S.M."/>
            <person name="Zanca A.S."/>
            <person name="Simpson A.J.G."/>
            <person name="Brumbley S.M."/>
            <person name="Setubal J.C."/>
        </authorList>
    </citation>
    <scope>NUCLEOTIDE SEQUENCE [LARGE SCALE GENOMIC DNA]</scope>
    <source>
        <strain evidence="4 5">CTCB07</strain>
    </source>
</reference>